<feature type="transmembrane region" description="Helical" evidence="1">
    <location>
        <begin position="59"/>
        <end position="76"/>
    </location>
</feature>
<keyword evidence="1" id="KW-0812">Transmembrane</keyword>
<protein>
    <submittedName>
        <fullName evidence="2">Uncharacterized protein</fullName>
    </submittedName>
</protein>
<dbReference type="EMBL" id="LT899436">
    <property type="protein sequence ID" value="SNR15338.1"/>
    <property type="molecule type" value="Genomic_DNA"/>
</dbReference>
<name>A0A238U9W6_9FLAO</name>
<keyword evidence="1" id="KW-0472">Membrane</keyword>
<dbReference type="RefSeq" id="WP_095070981.1">
    <property type="nucleotide sequence ID" value="NZ_LT899436.1"/>
</dbReference>
<accession>A0A238U9W6</accession>
<dbReference type="OrthoDB" id="1200238at2"/>
<organism evidence="2 3">
    <name type="scientific">Tenacibaculum jejuense</name>
    <dbReference type="NCBI Taxonomy" id="584609"/>
    <lineage>
        <taxon>Bacteria</taxon>
        <taxon>Pseudomonadati</taxon>
        <taxon>Bacteroidota</taxon>
        <taxon>Flavobacteriia</taxon>
        <taxon>Flavobacteriales</taxon>
        <taxon>Flavobacteriaceae</taxon>
        <taxon>Tenacibaculum</taxon>
    </lineage>
</organism>
<dbReference type="Proteomes" id="UP000215214">
    <property type="component" value="Chromosome TJEJU"/>
</dbReference>
<dbReference type="AlphaFoldDB" id="A0A238U9W6"/>
<dbReference type="KEGG" id="tje:TJEJU_1610"/>
<evidence type="ECO:0000313" key="3">
    <source>
        <dbReference type="Proteomes" id="UP000215214"/>
    </source>
</evidence>
<sequence>MIFKKLSLQENFYVLYVYFILLGIVSDALFYAVLGVQYLNYVSILDALISPFSLLTDSLKLTLALVICFFLLYKYVTKWSYTLHKKYKHKKWYGKIHNIERREKAFKDLEEKKGLAEGLLFLFFILFVSLRLGMGLGKNHKIKTKEIKPNYELTFKDNSQKDVQVIGQNSSFIFYVEHKEKVVSVTPISDNIKQIKRIPKKD</sequence>
<reference evidence="2 3" key="1">
    <citation type="submission" date="2017-07" db="EMBL/GenBank/DDBJ databases">
        <authorList>
            <person name="Sun Z.S."/>
            <person name="Albrecht U."/>
            <person name="Echele G."/>
            <person name="Lee C.C."/>
        </authorList>
    </citation>
    <scope>NUCLEOTIDE SEQUENCE [LARGE SCALE GENOMIC DNA]</scope>
    <source>
        <strain evidence="3">type strain: KCTC 22618</strain>
    </source>
</reference>
<keyword evidence="1" id="KW-1133">Transmembrane helix</keyword>
<proteinExistence type="predicted"/>
<evidence type="ECO:0000313" key="2">
    <source>
        <dbReference type="EMBL" id="SNR15338.1"/>
    </source>
</evidence>
<keyword evidence="3" id="KW-1185">Reference proteome</keyword>
<feature type="transmembrane region" description="Helical" evidence="1">
    <location>
        <begin position="114"/>
        <end position="134"/>
    </location>
</feature>
<feature type="transmembrane region" description="Helical" evidence="1">
    <location>
        <begin position="12"/>
        <end position="39"/>
    </location>
</feature>
<evidence type="ECO:0000256" key="1">
    <source>
        <dbReference type="SAM" id="Phobius"/>
    </source>
</evidence>
<gene>
    <name evidence="2" type="ORF">TJEJU_1610</name>
</gene>